<protein>
    <submittedName>
        <fullName evidence="2">Uncharacterized protein</fullName>
    </submittedName>
</protein>
<reference evidence="2 3" key="1">
    <citation type="journal article" date="2019" name="Nat. Ecol. Evol.">
        <title>Megaphylogeny resolves global patterns of mushroom evolution.</title>
        <authorList>
            <person name="Varga T."/>
            <person name="Krizsan K."/>
            <person name="Foldi C."/>
            <person name="Dima B."/>
            <person name="Sanchez-Garcia M."/>
            <person name="Sanchez-Ramirez S."/>
            <person name="Szollosi G.J."/>
            <person name="Szarkandi J.G."/>
            <person name="Papp V."/>
            <person name="Albert L."/>
            <person name="Andreopoulos W."/>
            <person name="Angelini C."/>
            <person name="Antonin V."/>
            <person name="Barry K.W."/>
            <person name="Bougher N.L."/>
            <person name="Buchanan P."/>
            <person name="Buyck B."/>
            <person name="Bense V."/>
            <person name="Catcheside P."/>
            <person name="Chovatia M."/>
            <person name="Cooper J."/>
            <person name="Damon W."/>
            <person name="Desjardin D."/>
            <person name="Finy P."/>
            <person name="Geml J."/>
            <person name="Haridas S."/>
            <person name="Hughes K."/>
            <person name="Justo A."/>
            <person name="Karasinski D."/>
            <person name="Kautmanova I."/>
            <person name="Kiss B."/>
            <person name="Kocsube S."/>
            <person name="Kotiranta H."/>
            <person name="LaButti K.M."/>
            <person name="Lechner B.E."/>
            <person name="Liimatainen K."/>
            <person name="Lipzen A."/>
            <person name="Lukacs Z."/>
            <person name="Mihaltcheva S."/>
            <person name="Morgado L.N."/>
            <person name="Niskanen T."/>
            <person name="Noordeloos M.E."/>
            <person name="Ohm R.A."/>
            <person name="Ortiz-Santana B."/>
            <person name="Ovrebo C."/>
            <person name="Racz N."/>
            <person name="Riley R."/>
            <person name="Savchenko A."/>
            <person name="Shiryaev A."/>
            <person name="Soop K."/>
            <person name="Spirin V."/>
            <person name="Szebenyi C."/>
            <person name="Tomsovsky M."/>
            <person name="Tulloss R.E."/>
            <person name="Uehling J."/>
            <person name="Grigoriev I.V."/>
            <person name="Vagvolgyi C."/>
            <person name="Papp T."/>
            <person name="Martin F.M."/>
            <person name="Miettinen O."/>
            <person name="Hibbett D.S."/>
            <person name="Nagy L.G."/>
        </authorList>
    </citation>
    <scope>NUCLEOTIDE SEQUENCE [LARGE SCALE GENOMIC DNA]</scope>
    <source>
        <strain evidence="2 3">FP101781</strain>
    </source>
</reference>
<dbReference type="EMBL" id="QPFP01000295">
    <property type="protein sequence ID" value="TEB17865.1"/>
    <property type="molecule type" value="Genomic_DNA"/>
</dbReference>
<evidence type="ECO:0000313" key="3">
    <source>
        <dbReference type="Proteomes" id="UP000298030"/>
    </source>
</evidence>
<accession>A0A4Y7S8V8</accession>
<dbReference type="Proteomes" id="UP000298030">
    <property type="component" value="Unassembled WGS sequence"/>
</dbReference>
<comment type="caution">
    <text evidence="2">The sequence shown here is derived from an EMBL/GenBank/DDBJ whole genome shotgun (WGS) entry which is preliminary data.</text>
</comment>
<keyword evidence="3" id="KW-1185">Reference proteome</keyword>
<feature type="compositionally biased region" description="Pro residues" evidence="1">
    <location>
        <begin position="239"/>
        <end position="249"/>
    </location>
</feature>
<evidence type="ECO:0000256" key="1">
    <source>
        <dbReference type="SAM" id="MobiDB-lite"/>
    </source>
</evidence>
<dbReference type="AlphaFoldDB" id="A0A4Y7S8V8"/>
<sequence>MEAPGIPQRVQATTVWRLPEAPGPRRLAAGRPIMRFIMEEKLKEPSMGFVCRRDLKHTAALDVIHRLAFLLGWSPLFLFPPRTSLRSTLRTHSHSPTPFDDFKMPYFGANKTLHPLRNRNKRSLRINTLLAQLYLTNTESYQISAGLSQDNERSPDFNNLPSPDMGLDEQATHAKRHPQSPVAEALDAAGLFSVTDETTEETAGSGKSGVDKLTPDDPAPSSAQEQPIRCSPALVPALLGPPPGLPHPPLYKEVKTSSSDDALSPGPPPGLPHPPRYKGGSAGATNSHTLCSLDTPPPALPEGPSLPKLCSPYSDGFYDEDPSADDELSILRLQNPGAADVGRTAPNVQIWLRCLSRPEDHLDWVDDFVFTPEYSPSPSPVKDTFPLDEASASRASTPELSDDELLQELGIVRNWDLTPESISKELGLNYVYKGTYEEFCASQGLPQPQAYDSSDRTSESSPYLVGANVLFDQQPLQEGDYVRQGIAASISRMRAPPAVTFELDSPSNHTLSPVPSTIPYAPSNRVLLEIHSLPRDRHYMVVPQSTPPFPPPPMPIPSLVFPDGNFLDPADNLFTMPEDHARVKAGLMEAMRTRALRDEEAPTVTFTDHPNAG</sequence>
<gene>
    <name evidence="2" type="ORF">FA13DRAFT_1804216</name>
</gene>
<feature type="compositionally biased region" description="Polar residues" evidence="1">
    <location>
        <begin position="283"/>
        <end position="292"/>
    </location>
</feature>
<feature type="compositionally biased region" description="Pro residues" evidence="1">
    <location>
        <begin position="265"/>
        <end position="274"/>
    </location>
</feature>
<feature type="region of interest" description="Disordered" evidence="1">
    <location>
        <begin position="375"/>
        <end position="399"/>
    </location>
</feature>
<name>A0A4Y7S8V8_COPMI</name>
<feature type="region of interest" description="Disordered" evidence="1">
    <location>
        <begin position="146"/>
        <end position="180"/>
    </location>
</feature>
<evidence type="ECO:0000313" key="2">
    <source>
        <dbReference type="EMBL" id="TEB17865.1"/>
    </source>
</evidence>
<proteinExistence type="predicted"/>
<feature type="region of interest" description="Disordered" evidence="1">
    <location>
        <begin position="196"/>
        <end position="314"/>
    </location>
</feature>
<organism evidence="2 3">
    <name type="scientific">Coprinellus micaceus</name>
    <name type="common">Glistening ink-cap mushroom</name>
    <name type="synonym">Coprinus micaceus</name>
    <dbReference type="NCBI Taxonomy" id="71717"/>
    <lineage>
        <taxon>Eukaryota</taxon>
        <taxon>Fungi</taxon>
        <taxon>Dikarya</taxon>
        <taxon>Basidiomycota</taxon>
        <taxon>Agaricomycotina</taxon>
        <taxon>Agaricomycetes</taxon>
        <taxon>Agaricomycetidae</taxon>
        <taxon>Agaricales</taxon>
        <taxon>Agaricineae</taxon>
        <taxon>Psathyrellaceae</taxon>
        <taxon>Coprinellus</taxon>
    </lineage>
</organism>